<dbReference type="Proteomes" id="UP000038040">
    <property type="component" value="Unplaced"/>
</dbReference>
<dbReference type="SUPFAM" id="SSF81296">
    <property type="entry name" value="E set domains"/>
    <property type="match status" value="1"/>
</dbReference>
<organism evidence="7 8">
    <name type="scientific">Dracunculus medinensis</name>
    <name type="common">Guinea worm</name>
    <dbReference type="NCBI Taxonomy" id="318479"/>
    <lineage>
        <taxon>Eukaryota</taxon>
        <taxon>Metazoa</taxon>
        <taxon>Ecdysozoa</taxon>
        <taxon>Nematoda</taxon>
        <taxon>Chromadorea</taxon>
        <taxon>Rhabditida</taxon>
        <taxon>Spirurina</taxon>
        <taxon>Dracunculoidea</taxon>
        <taxon>Dracunculidae</taxon>
        <taxon>Dracunculus</taxon>
    </lineage>
</organism>
<dbReference type="SUPFAM" id="SSF52540">
    <property type="entry name" value="P-loop containing nucleoside triphosphate hydrolases"/>
    <property type="match status" value="2"/>
</dbReference>
<evidence type="ECO:0000259" key="6">
    <source>
        <dbReference type="PROSITE" id="PS51194"/>
    </source>
</evidence>
<accession>A0A158Q5R4</accession>
<dbReference type="WBParaSite" id="DME_0000803501-mRNA-1">
    <property type="protein sequence ID" value="DME_0000803501-mRNA-1"/>
    <property type="gene ID" value="DME_0000803501"/>
</dbReference>
<dbReference type="Gene3D" id="1.10.10.10">
    <property type="entry name" value="Winged helix-like DNA-binding domain superfamily/Winged helix DNA-binding domain"/>
    <property type="match status" value="1"/>
</dbReference>
<dbReference type="PANTHER" id="PTHR47961">
    <property type="entry name" value="DNA POLYMERASE THETA, PUTATIVE (AFU_ORTHOLOGUE AFUA_1G05260)-RELATED"/>
    <property type="match status" value="1"/>
</dbReference>
<dbReference type="Pfam" id="PF02889">
    <property type="entry name" value="Sec63"/>
    <property type="match status" value="2"/>
</dbReference>
<dbReference type="InterPro" id="IPR004179">
    <property type="entry name" value="Sec63-dom"/>
</dbReference>
<dbReference type="CDD" id="cd18795">
    <property type="entry name" value="SF2_C_Ski2"/>
    <property type="match status" value="1"/>
</dbReference>
<dbReference type="SUPFAM" id="SSF158702">
    <property type="entry name" value="Sec63 N-terminal domain-like"/>
    <property type="match status" value="2"/>
</dbReference>
<dbReference type="InterPro" id="IPR057842">
    <property type="entry name" value="WH_MER3"/>
</dbReference>
<dbReference type="SUPFAM" id="SSF46785">
    <property type="entry name" value="Winged helix' DNA-binding domain"/>
    <property type="match status" value="1"/>
</dbReference>
<dbReference type="InterPro" id="IPR036390">
    <property type="entry name" value="WH_DNA-bd_sf"/>
</dbReference>
<dbReference type="InterPro" id="IPR014756">
    <property type="entry name" value="Ig_E-set"/>
</dbReference>
<evidence type="ECO:0000259" key="5">
    <source>
        <dbReference type="PROSITE" id="PS51192"/>
    </source>
</evidence>
<proteinExistence type="predicted"/>
<dbReference type="GO" id="GO:0005634">
    <property type="term" value="C:nucleus"/>
    <property type="evidence" value="ECO:0007669"/>
    <property type="project" value="TreeGrafter"/>
</dbReference>
<dbReference type="InterPro" id="IPR001650">
    <property type="entry name" value="Helicase_C-like"/>
</dbReference>
<dbReference type="FunFam" id="3.40.50.300:FF:000254">
    <property type="entry name" value="U5 small nuclear ribonucleoprotein helicase"/>
    <property type="match status" value="1"/>
</dbReference>
<keyword evidence="2" id="KW-0378">Hydrolase</keyword>
<dbReference type="InterPro" id="IPR036388">
    <property type="entry name" value="WH-like_DNA-bd_sf"/>
</dbReference>
<dbReference type="PROSITE" id="PS51192">
    <property type="entry name" value="HELICASE_ATP_BIND_1"/>
    <property type="match status" value="1"/>
</dbReference>
<dbReference type="Pfam" id="PF00270">
    <property type="entry name" value="DEAD"/>
    <property type="match status" value="1"/>
</dbReference>
<dbReference type="InterPro" id="IPR011545">
    <property type="entry name" value="DEAD/DEAH_box_helicase_dom"/>
</dbReference>
<evidence type="ECO:0000313" key="7">
    <source>
        <dbReference type="Proteomes" id="UP000038040"/>
    </source>
</evidence>
<dbReference type="PANTHER" id="PTHR47961:SF4">
    <property type="entry name" value="ACTIVATING SIGNAL COINTEGRATOR 1 COMPLEX SUBUNIT 3"/>
    <property type="match status" value="1"/>
</dbReference>
<evidence type="ECO:0000256" key="1">
    <source>
        <dbReference type="ARBA" id="ARBA00022741"/>
    </source>
</evidence>
<protein>
    <submittedName>
        <fullName evidence="8">Activating signal cointegrator 1 complex subunit 3</fullName>
    </submittedName>
</protein>
<dbReference type="InterPro" id="IPR014001">
    <property type="entry name" value="Helicase_ATP-bd"/>
</dbReference>
<dbReference type="Pfam" id="PF23445">
    <property type="entry name" value="WHD_SNRNP200"/>
    <property type="match status" value="1"/>
</dbReference>
<name>A0A158Q5R4_DRAME</name>
<dbReference type="InterPro" id="IPR027417">
    <property type="entry name" value="P-loop_NTPase"/>
</dbReference>
<dbReference type="SMART" id="SM00487">
    <property type="entry name" value="DEXDc"/>
    <property type="match status" value="1"/>
</dbReference>
<evidence type="ECO:0000256" key="3">
    <source>
        <dbReference type="ARBA" id="ARBA00022806"/>
    </source>
</evidence>
<dbReference type="FunFam" id="3.40.50.300:FF:000231">
    <property type="entry name" value="Activating signal cointegrator 1 complex subunit 3"/>
    <property type="match status" value="1"/>
</dbReference>
<dbReference type="SMART" id="SM00973">
    <property type="entry name" value="Sec63"/>
    <property type="match status" value="2"/>
</dbReference>
<dbReference type="Gene3D" id="1.10.3380.10">
    <property type="entry name" value="Sec63 N-terminal domain-like domain"/>
    <property type="match status" value="2"/>
</dbReference>
<dbReference type="GO" id="GO:0016787">
    <property type="term" value="F:hydrolase activity"/>
    <property type="evidence" value="ECO:0007669"/>
    <property type="project" value="UniProtKB-KW"/>
</dbReference>
<dbReference type="AlphaFoldDB" id="A0A158Q5R4"/>
<dbReference type="Pfam" id="PF00271">
    <property type="entry name" value="Helicase_C"/>
    <property type="match status" value="1"/>
</dbReference>
<evidence type="ECO:0000256" key="4">
    <source>
        <dbReference type="ARBA" id="ARBA00022840"/>
    </source>
</evidence>
<dbReference type="InterPro" id="IPR035892">
    <property type="entry name" value="C2_domain_sf"/>
</dbReference>
<keyword evidence="1" id="KW-0547">Nucleotide-binding</keyword>
<keyword evidence="3" id="KW-0347">Helicase</keyword>
<reference evidence="8" key="1">
    <citation type="submission" date="2016-04" db="UniProtKB">
        <authorList>
            <consortium name="WormBaseParasite"/>
        </authorList>
    </citation>
    <scope>IDENTIFICATION</scope>
</reference>
<dbReference type="GO" id="GO:0005524">
    <property type="term" value="F:ATP binding"/>
    <property type="evidence" value="ECO:0007669"/>
    <property type="project" value="UniProtKB-KW"/>
</dbReference>
<feature type="domain" description="Helicase ATP-binding" evidence="5">
    <location>
        <begin position="260"/>
        <end position="437"/>
    </location>
</feature>
<dbReference type="GO" id="GO:0003676">
    <property type="term" value="F:nucleic acid binding"/>
    <property type="evidence" value="ECO:0007669"/>
    <property type="project" value="InterPro"/>
</dbReference>
<dbReference type="FunFam" id="1.10.10.10:FF:000012">
    <property type="entry name" value="U5 small nuclear ribonucleoprotein helicase"/>
    <property type="match status" value="1"/>
</dbReference>
<keyword evidence="4" id="KW-0067">ATP-binding</keyword>
<dbReference type="Gene3D" id="1.10.150.20">
    <property type="entry name" value="5' to 3' exonuclease, C-terminal subdomain"/>
    <property type="match status" value="1"/>
</dbReference>
<sequence length="1074" mass="124463">LSEMHFVEQNAGRICRAMFEIALRRGWAQAANACFVMSKCLCKRIWPFQTPIRQMADFVKWEWIKKIEYRNLSFYQLLDMSARELGSMLSCDGLQLYNAIRMLPVMNIDANVKPITNTIIQISITLTPDFIWNERLLGGAQTFWIFVENINENLIFHHEEIILRRKQVMMREKQNFIFTIPIHDKQLSNNYQIRVASDYFVVDDTVLPISMHNCILPSSHYPHTDLLDLDPLPLSVLKNDLYQSIYDFKYFNPIQTQVFFSLFHSDDNLLIGAPTGSGKTLCAELAIFRLINQQPEKKCVYIAPLKALVHERVNDWKKKFEQQMGISVVELTGDHTPDVRSLKTAMIVITTPEKWDGITREWEVREYVKQIVLLIIDEVHLLGVERGSVLEAIITRVKMMKKKQANVAKYRILALSTALANAGDIAEWLDIKEYCVYNFRPNVRPIPVEVHIAGFSGQHYCPRMALMNKPAFKAIKTYSPLKPVLIFVSSRRQTRLTALALVSELVTDEDPRQWLHIDVEELEGILSMLKDENLKLTLPFGIGIHHAGLQQFERNIVEKLFTNKKIQILVATATLAWGINMPAHLVIIKGTEYYDGKTQRYIDFPVTDVLQMIGRAGRPQFDDSAVALIYVQDVKKAFYKRFLYESFPVESRYSFLQLYFVRFKRIIMYTFNSVINCSLLQVLPNHVNAEINAGTITTKQQLIEYISCTYLYRRFFANPSYYAIEDTSPEALSRFLIDLVDQTIEQLIQSQCIYINEEDDKLLSTPLGRIASVYYLQHKTVYFFKSIMNSHSTIEDLLKILSNNPEYEEVPVRHNEDKVNSELQRFLPIKLGEEAQMDSPHTKTHFLFQAYFSRSEISCGTMHSDASGKSLAMLDIAVLYSWFSASVNIVIFIQMVVQARWYHDHPLLVLPHFDTNLTAEALLHWPVVQINSCTLFDDSKKLKLNINQDERTPKYIKTAGGKLYRLSFILYAIHPCKQDWKEKAIFLGRQNFQALAYSTKFPKEKTAGWLILIGEKDSDELILCRKIPWFSKRKEIRLELNMPQKRGRCILTVVFASDSYLGIDQEYNLHFELS</sequence>
<dbReference type="GO" id="GO:0004386">
    <property type="term" value="F:helicase activity"/>
    <property type="evidence" value="ECO:0007669"/>
    <property type="project" value="UniProtKB-KW"/>
</dbReference>
<feature type="domain" description="Helicase C-terminal" evidence="6">
    <location>
        <begin position="473"/>
        <end position="667"/>
    </location>
</feature>
<evidence type="ECO:0000256" key="2">
    <source>
        <dbReference type="ARBA" id="ARBA00022801"/>
    </source>
</evidence>
<dbReference type="Gene3D" id="3.40.50.300">
    <property type="entry name" value="P-loop containing nucleotide triphosphate hydrolases"/>
    <property type="match status" value="2"/>
</dbReference>
<evidence type="ECO:0000313" key="8">
    <source>
        <dbReference type="WBParaSite" id="DME_0000803501-mRNA-1"/>
    </source>
</evidence>
<dbReference type="SMART" id="SM00490">
    <property type="entry name" value="HELICc"/>
    <property type="match status" value="1"/>
</dbReference>
<dbReference type="InterPro" id="IPR050474">
    <property type="entry name" value="Hel308_SKI2-like"/>
</dbReference>
<dbReference type="Gene3D" id="2.60.40.150">
    <property type="entry name" value="C2 domain"/>
    <property type="match status" value="2"/>
</dbReference>
<dbReference type="PROSITE" id="PS51194">
    <property type="entry name" value="HELICASE_CTER"/>
    <property type="match status" value="1"/>
</dbReference>